<sequence>MKFTCPCCGYKTLDGEPPGTYDICEICFWEDDEVQFNDPDYESGANTPSLRKAQRNYIEFGACEERCIEFVRKPNKKDEKDQNWKPPRSNCIILTKG</sequence>
<dbReference type="AlphaFoldDB" id="A0A429X948"/>
<evidence type="ECO:0000313" key="2">
    <source>
        <dbReference type="EMBL" id="RST59975.1"/>
    </source>
</evidence>
<dbReference type="Proteomes" id="UP000287296">
    <property type="component" value="Unassembled WGS sequence"/>
</dbReference>
<comment type="caution">
    <text evidence="2">The sequence shown here is derived from an EMBL/GenBank/DDBJ whole genome shotgun (WGS) entry which is preliminary data.</text>
</comment>
<evidence type="ECO:0000259" key="1">
    <source>
        <dbReference type="Pfam" id="PF14206"/>
    </source>
</evidence>
<dbReference type="Pfam" id="PF14206">
    <property type="entry name" value="Cys_rich_CPCC"/>
    <property type="match status" value="1"/>
</dbReference>
<protein>
    <recommendedName>
        <fullName evidence="1">Cysteine-rich CPCC domain-containing protein</fullName>
    </recommendedName>
</protein>
<dbReference type="EMBL" id="QYTW02000007">
    <property type="protein sequence ID" value="RST59975.1"/>
    <property type="molecule type" value="Genomic_DNA"/>
</dbReference>
<evidence type="ECO:0000313" key="3">
    <source>
        <dbReference type="Proteomes" id="UP000287296"/>
    </source>
</evidence>
<organism evidence="2 3">
    <name type="scientific">Siminovitchia terrae</name>
    <name type="common">Bacillus terrae</name>
    <dbReference type="NCBI Taxonomy" id="1914933"/>
    <lineage>
        <taxon>Bacteria</taxon>
        <taxon>Bacillati</taxon>
        <taxon>Bacillota</taxon>
        <taxon>Bacilli</taxon>
        <taxon>Bacillales</taxon>
        <taxon>Bacillaceae</taxon>
        <taxon>Siminovitchia</taxon>
    </lineage>
</organism>
<dbReference type="InterPro" id="IPR025983">
    <property type="entry name" value="Cys_rich_CPCC"/>
</dbReference>
<reference evidence="2 3" key="1">
    <citation type="submission" date="2018-12" db="EMBL/GenBank/DDBJ databases">
        <authorList>
            <person name="Sun L."/>
            <person name="Chen Z."/>
        </authorList>
    </citation>
    <scope>NUCLEOTIDE SEQUENCE [LARGE SCALE GENOMIC DNA]</scope>
    <source>
        <strain evidence="2 3">LMG 29736</strain>
    </source>
</reference>
<dbReference type="RefSeq" id="WP_120118429.1">
    <property type="nucleotide sequence ID" value="NZ_QYTW02000007.1"/>
</dbReference>
<dbReference type="OrthoDB" id="1456570at2"/>
<gene>
    <name evidence="2" type="ORF">D5F11_009755</name>
</gene>
<name>A0A429X948_SIMTE</name>
<accession>A0A429X948</accession>
<proteinExistence type="predicted"/>
<feature type="domain" description="Cysteine-rich CPCC" evidence="1">
    <location>
        <begin position="3"/>
        <end position="77"/>
    </location>
</feature>